<sequence length="161" mass="18959">MLSIMQMKRFADKFLMETYGMKLNIPLKLNGRLASTKGRFIYYSGDERRPLRIEMNKVFVQHNDVKMVLDVLKHELVHYVLYMKRLPHSDGDKVFEDELKRLGVVSQKTINKYDIARKVQLYQCKSCGENFKRSRKLPNNGNNHRCPCGGKLLYRGKRVMT</sequence>
<proteinExistence type="predicted"/>
<dbReference type="EMBL" id="KT070867">
    <property type="protein sequence ID" value="AKQ08384.1"/>
    <property type="molecule type" value="Genomic_DNA"/>
</dbReference>
<dbReference type="InterPro" id="IPR006640">
    <property type="entry name" value="SprT-like_domain"/>
</dbReference>
<organism evidence="2 3">
    <name type="scientific">Bacillus phage PBC2</name>
    <dbReference type="NCBI Taxonomy" id="1675029"/>
    <lineage>
        <taxon>Viruses</taxon>
        <taxon>Duplodnaviria</taxon>
        <taxon>Heunggongvirae</taxon>
        <taxon>Uroviricota</taxon>
        <taxon>Caudoviricetes</taxon>
        <taxon>Andregratiavirinae</taxon>
        <taxon>Haetaevirus</taxon>
        <taxon>Haetaevirus PBC2</taxon>
    </lineage>
</organism>
<dbReference type="SMART" id="SM00731">
    <property type="entry name" value="SprT"/>
    <property type="match status" value="1"/>
</dbReference>
<gene>
    <name evidence="2" type="ORF">PBC2_069</name>
</gene>
<dbReference type="Pfam" id="PF10263">
    <property type="entry name" value="SprT-like"/>
    <property type="match status" value="1"/>
</dbReference>
<keyword evidence="3" id="KW-1185">Reference proteome</keyword>
<evidence type="ECO:0000313" key="2">
    <source>
        <dbReference type="EMBL" id="AKQ08384.1"/>
    </source>
</evidence>
<feature type="domain" description="SprT-like" evidence="1">
    <location>
        <begin position="5"/>
        <end position="155"/>
    </location>
</feature>
<dbReference type="Proteomes" id="UP000223102">
    <property type="component" value="Segment"/>
</dbReference>
<accession>A0A218KBW4</accession>
<name>A0A218KBW4_9CAUD</name>
<protein>
    <recommendedName>
        <fullName evidence="1">SprT-like domain-containing protein</fullName>
    </recommendedName>
</protein>
<dbReference type="GO" id="GO:0006950">
    <property type="term" value="P:response to stress"/>
    <property type="evidence" value="ECO:0007669"/>
    <property type="project" value="UniProtKB-ARBA"/>
</dbReference>
<reference evidence="2 3" key="1">
    <citation type="submission" date="2015-06" db="EMBL/GenBank/DDBJ databases">
        <title>Complete genome sequence of Bacillus cereus phage PBC2.</title>
        <authorList>
            <person name="Kong M."/>
            <person name="Ryu S."/>
        </authorList>
    </citation>
    <scope>NUCLEOTIDE SEQUENCE [LARGE SCALE GENOMIC DNA]</scope>
</reference>
<evidence type="ECO:0000259" key="1">
    <source>
        <dbReference type="SMART" id="SM00731"/>
    </source>
</evidence>
<evidence type="ECO:0000313" key="3">
    <source>
        <dbReference type="Proteomes" id="UP000223102"/>
    </source>
</evidence>